<organism evidence="1 2">
    <name type="scientific">Kribbella qitaiheensis</name>
    <dbReference type="NCBI Taxonomy" id="1544730"/>
    <lineage>
        <taxon>Bacteria</taxon>
        <taxon>Bacillati</taxon>
        <taxon>Actinomycetota</taxon>
        <taxon>Actinomycetes</taxon>
        <taxon>Propionibacteriales</taxon>
        <taxon>Kribbellaceae</taxon>
        <taxon>Kribbella</taxon>
    </lineage>
</organism>
<accession>A0A7G6X6U2</accession>
<reference evidence="1 2" key="2">
    <citation type="journal article" date="2020" name="Microbiol. Resour. Announc.">
        <title>Antarctic desert soil bacteria exhibit high novel natural product potential, evaluated through long-read genome sequencing and comparative genomics.</title>
        <authorList>
            <person name="Benaud N."/>
            <person name="Edwards R.J."/>
            <person name="Amos T.G."/>
            <person name="D'Agostino P.M."/>
            <person name="Gutierrez-Chavez C."/>
            <person name="Montgomery K."/>
            <person name="Nicetic I."/>
            <person name="Ferrari B.C."/>
        </authorList>
    </citation>
    <scope>NUCLEOTIDE SEQUENCE [LARGE SCALE GENOMIC DNA]</scope>
    <source>
        <strain evidence="1 2">SPB151</strain>
    </source>
</reference>
<evidence type="ECO:0000313" key="1">
    <source>
        <dbReference type="EMBL" id="QNE21957.1"/>
    </source>
</evidence>
<reference evidence="2" key="1">
    <citation type="submission" date="2019-09" db="EMBL/GenBank/DDBJ databases">
        <title>Antimicrobial potential of Antarctic Bacteria.</title>
        <authorList>
            <person name="Benaud N."/>
            <person name="Edwards R.J."/>
            <person name="Ferrari B.C."/>
        </authorList>
    </citation>
    <scope>NUCLEOTIDE SEQUENCE [LARGE SCALE GENOMIC DNA]</scope>
    <source>
        <strain evidence="2">SPB151</strain>
    </source>
</reference>
<dbReference type="Proteomes" id="UP000515563">
    <property type="component" value="Chromosome"/>
</dbReference>
<sequence>MEIEELSGRLEKLSARYGEYLGFERDSDWFLLKLQEEVGELTQAYLQVTGRARTKGKSADEIRDAFQLEFADVICQLLLLARHFDVDVEHEIQRKWLSHETT</sequence>
<evidence type="ECO:0000313" key="2">
    <source>
        <dbReference type="Proteomes" id="UP000515563"/>
    </source>
</evidence>
<dbReference type="AlphaFoldDB" id="A0A7G6X6U2"/>
<name>A0A7G6X6U2_9ACTN</name>
<dbReference type="EMBL" id="CP043661">
    <property type="protein sequence ID" value="QNE21957.1"/>
    <property type="molecule type" value="Genomic_DNA"/>
</dbReference>
<dbReference type="CDD" id="cd11538">
    <property type="entry name" value="NTP-PPase_u1"/>
    <property type="match status" value="1"/>
</dbReference>
<dbReference type="KEGG" id="kqi:F1D05_33640"/>
<protein>
    <submittedName>
        <fullName evidence="1">Pyrophosphatase</fullName>
    </submittedName>
</protein>
<dbReference type="SUPFAM" id="SSF101386">
    <property type="entry name" value="all-alpha NTP pyrophosphatases"/>
    <property type="match status" value="1"/>
</dbReference>
<dbReference type="Gene3D" id="1.10.287.1080">
    <property type="entry name" value="MazG-like"/>
    <property type="match status" value="1"/>
</dbReference>
<proteinExistence type="predicted"/>
<keyword evidence="2" id="KW-1185">Reference proteome</keyword>
<dbReference type="RefSeq" id="WP_185444366.1">
    <property type="nucleotide sequence ID" value="NZ_CP043661.1"/>
</dbReference>
<gene>
    <name evidence="1" type="ORF">F1D05_33640</name>
</gene>